<keyword evidence="4" id="KW-0418">Kinase</keyword>
<evidence type="ECO:0000256" key="5">
    <source>
        <dbReference type="ARBA" id="ARBA00022840"/>
    </source>
</evidence>
<evidence type="ECO:0000256" key="2">
    <source>
        <dbReference type="ARBA" id="ARBA00022679"/>
    </source>
</evidence>
<reference evidence="8 9" key="1">
    <citation type="submission" date="2015-06" db="EMBL/GenBank/DDBJ databases">
        <title>Talaromyces atroroseus IBT 11181 draft genome.</title>
        <authorList>
            <person name="Rasmussen K.B."/>
            <person name="Rasmussen S."/>
            <person name="Petersen B."/>
            <person name="Sicheritz-Ponten T."/>
            <person name="Mortensen U.H."/>
            <person name="Thrane U."/>
        </authorList>
    </citation>
    <scope>NUCLEOTIDE SEQUENCE [LARGE SCALE GENOMIC DNA]</scope>
    <source>
        <strain evidence="8 9">IBT 11181</strain>
    </source>
</reference>
<dbReference type="RefSeq" id="XP_020116171.1">
    <property type="nucleotide sequence ID" value="XM_020263706.1"/>
</dbReference>
<dbReference type="PANTHER" id="PTHR45992:SF11">
    <property type="entry name" value="ALPHA-TYPE PROTEIN KINASE DOMAIN-CONTAINING PROTEIN"/>
    <property type="match status" value="1"/>
</dbReference>
<keyword evidence="5" id="KW-0067">ATP-binding</keyword>
<feature type="region of interest" description="Disordered" evidence="6">
    <location>
        <begin position="251"/>
        <end position="396"/>
    </location>
</feature>
<dbReference type="OrthoDB" id="4224470at2759"/>
<evidence type="ECO:0000256" key="4">
    <source>
        <dbReference type="ARBA" id="ARBA00022777"/>
    </source>
</evidence>
<dbReference type="GO" id="GO:0005524">
    <property type="term" value="F:ATP binding"/>
    <property type="evidence" value="ECO:0007669"/>
    <property type="project" value="UniProtKB-KW"/>
</dbReference>
<keyword evidence="2" id="KW-0808">Transferase</keyword>
<accession>A0A225A852</accession>
<evidence type="ECO:0000313" key="9">
    <source>
        <dbReference type="Proteomes" id="UP000214365"/>
    </source>
</evidence>
<feature type="compositionally biased region" description="Low complexity" evidence="6">
    <location>
        <begin position="325"/>
        <end position="339"/>
    </location>
</feature>
<dbReference type="GeneID" id="31008365"/>
<dbReference type="Pfam" id="PF02816">
    <property type="entry name" value="Alpha_kinase"/>
    <property type="match status" value="1"/>
</dbReference>
<evidence type="ECO:0000313" key="8">
    <source>
        <dbReference type="EMBL" id="OKL56050.1"/>
    </source>
</evidence>
<protein>
    <recommendedName>
        <fullName evidence="7">Alpha-type protein kinase domain-containing protein</fullName>
    </recommendedName>
</protein>
<dbReference type="SMART" id="SM00811">
    <property type="entry name" value="Alpha_kinase"/>
    <property type="match status" value="1"/>
</dbReference>
<feature type="compositionally biased region" description="Polar residues" evidence="6">
    <location>
        <begin position="340"/>
        <end position="352"/>
    </location>
</feature>
<dbReference type="SUPFAM" id="SSF56112">
    <property type="entry name" value="Protein kinase-like (PK-like)"/>
    <property type="match status" value="1"/>
</dbReference>
<dbReference type="PANTHER" id="PTHR45992">
    <property type="entry name" value="EUKARYOTIC ELONGATION FACTOR 2 KINASE-RELATED"/>
    <property type="match status" value="1"/>
</dbReference>
<dbReference type="InterPro" id="IPR004166">
    <property type="entry name" value="a-kinase_dom"/>
</dbReference>
<dbReference type="PROSITE" id="PS51158">
    <property type="entry name" value="ALPHA_KINASE"/>
    <property type="match status" value="1"/>
</dbReference>
<evidence type="ECO:0000256" key="6">
    <source>
        <dbReference type="SAM" id="MobiDB-lite"/>
    </source>
</evidence>
<evidence type="ECO:0000256" key="1">
    <source>
        <dbReference type="ARBA" id="ARBA00022527"/>
    </source>
</evidence>
<name>A0A225A852_TALAT</name>
<evidence type="ECO:0000256" key="3">
    <source>
        <dbReference type="ARBA" id="ARBA00022741"/>
    </source>
</evidence>
<gene>
    <name evidence="8" type="ORF">UA08_08609</name>
</gene>
<dbReference type="InterPro" id="IPR051852">
    <property type="entry name" value="Alpha-type_PK"/>
</dbReference>
<dbReference type="Gene3D" id="3.20.200.10">
    <property type="entry name" value="MHCK/EF2 kinase"/>
    <property type="match status" value="1"/>
</dbReference>
<keyword evidence="9" id="KW-1185">Reference proteome</keyword>
<keyword evidence="3" id="KW-0547">Nucleotide-binding</keyword>
<dbReference type="InterPro" id="IPR011009">
    <property type="entry name" value="Kinase-like_dom_sf"/>
</dbReference>
<dbReference type="EMBL" id="LFMY01000016">
    <property type="protein sequence ID" value="OKL56050.1"/>
    <property type="molecule type" value="Genomic_DNA"/>
</dbReference>
<organism evidence="8 9">
    <name type="scientific">Talaromyces atroroseus</name>
    <dbReference type="NCBI Taxonomy" id="1441469"/>
    <lineage>
        <taxon>Eukaryota</taxon>
        <taxon>Fungi</taxon>
        <taxon>Dikarya</taxon>
        <taxon>Ascomycota</taxon>
        <taxon>Pezizomycotina</taxon>
        <taxon>Eurotiomycetes</taxon>
        <taxon>Eurotiomycetidae</taxon>
        <taxon>Eurotiales</taxon>
        <taxon>Trichocomaceae</taxon>
        <taxon>Talaromyces</taxon>
        <taxon>Talaromyces sect. Trachyspermi</taxon>
    </lineage>
</organism>
<feature type="compositionally biased region" description="Polar residues" evidence="6">
    <location>
        <begin position="311"/>
        <end position="324"/>
    </location>
</feature>
<evidence type="ECO:0000259" key="7">
    <source>
        <dbReference type="PROSITE" id="PS51158"/>
    </source>
</evidence>
<dbReference type="AlphaFoldDB" id="A0A225A852"/>
<feature type="compositionally biased region" description="Low complexity" evidence="6">
    <location>
        <begin position="293"/>
        <end position="310"/>
    </location>
</feature>
<sequence length="396" mass="44427">MKCAICRRDLSLSSFSDDEFFQGPGTGQCIDCTSQRTSSGRKYGGGRYNNGTRVTFEKDALQRPFAEGSFRWVAKAVYTAGPRSGQPCVVKWFKSSEDLARDYLILDVKASEEALKIVNQFNAAKIYKSSIRVNIPQVWVFEEDAGPDFAGQQHLTEPYIENYQKFNSNRGWNDDSTTWGKVMQALSHFSYYVSGEERLLCDLQGGIYQNEAILTDPAILSRNHRFGGSDTGPEGMKAFFAEHRCNKFCNPKWPLPSRPTQSPQKFPGTVRVINRTSKRDTKATQNGTVVNDRQGSSVTSSSRFSSSQRQLINPSELLSQRQLTSSHHASSRHASSQQQLKSSRFSTSQRQLISPRDLDSQRQLTSSRQSSSHHASSQRQLASSRQLSLLRGGSQY</sequence>
<comment type="caution">
    <text evidence="8">The sequence shown here is derived from an EMBL/GenBank/DDBJ whole genome shotgun (WGS) entry which is preliminary data.</text>
</comment>
<dbReference type="CDD" id="cd17509">
    <property type="entry name" value="Alpha_kinase"/>
    <property type="match status" value="1"/>
</dbReference>
<dbReference type="GO" id="GO:0004674">
    <property type="term" value="F:protein serine/threonine kinase activity"/>
    <property type="evidence" value="ECO:0007669"/>
    <property type="project" value="UniProtKB-KW"/>
</dbReference>
<feature type="domain" description="Alpha-type protein kinase" evidence="7">
    <location>
        <begin position="35"/>
        <end position="258"/>
    </location>
</feature>
<feature type="compositionally biased region" description="Low complexity" evidence="6">
    <location>
        <begin position="361"/>
        <end position="396"/>
    </location>
</feature>
<dbReference type="Proteomes" id="UP000214365">
    <property type="component" value="Unassembled WGS sequence"/>
</dbReference>
<dbReference type="STRING" id="1441469.A0A225A852"/>
<proteinExistence type="predicted"/>
<keyword evidence="1" id="KW-0723">Serine/threonine-protein kinase</keyword>